<keyword evidence="3" id="KW-0648">Protein biosynthesis</keyword>
<keyword evidence="2 5" id="KW-0251">Elongation factor</keyword>
<dbReference type="GO" id="GO:0003746">
    <property type="term" value="F:translation elongation factor activity"/>
    <property type="evidence" value="ECO:0007669"/>
    <property type="project" value="UniProtKB-KW"/>
</dbReference>
<dbReference type="Pfam" id="PF00889">
    <property type="entry name" value="EF_TS"/>
    <property type="match status" value="1"/>
</dbReference>
<evidence type="ECO:0000256" key="1">
    <source>
        <dbReference type="ARBA" id="ARBA00005532"/>
    </source>
</evidence>
<evidence type="ECO:0000256" key="3">
    <source>
        <dbReference type="ARBA" id="ARBA00022917"/>
    </source>
</evidence>
<sequence length="177" mass="19191">MLANKIANSVAVSSDIPESTTAGFSEEIEALKVTLKENIALGRVSRFITQAPHVVDGYLHIQAERGVQAVLVELDGGPVELAHDIAVHIGFAKPKYLCRDEVPADIVEAERAALEAISRNEGKPEAALPKIIEGRMNGFFKQVCLIEQDYAKDDKQSVSQVLGKNKIVRFSQVIVGA</sequence>
<dbReference type="Gene3D" id="1.10.286.20">
    <property type="match status" value="1"/>
</dbReference>
<protein>
    <submittedName>
        <fullName evidence="5">Translation elongation factor Ts</fullName>
    </submittedName>
</protein>
<dbReference type="NCBIfam" id="TIGR00116">
    <property type="entry name" value="tsf"/>
    <property type="match status" value="1"/>
</dbReference>
<dbReference type="InterPro" id="IPR036402">
    <property type="entry name" value="EF-Ts_dimer_sf"/>
</dbReference>
<dbReference type="InterPro" id="IPR014039">
    <property type="entry name" value="Transl_elong_EFTs/EF1B_dimer"/>
</dbReference>
<accession>T1B6M0</accession>
<dbReference type="HAMAP" id="MF_00050">
    <property type="entry name" value="EF_Ts"/>
    <property type="match status" value="1"/>
</dbReference>
<evidence type="ECO:0000256" key="2">
    <source>
        <dbReference type="ARBA" id="ARBA00022768"/>
    </source>
</evidence>
<dbReference type="AlphaFoldDB" id="T1B6M0"/>
<feature type="domain" description="Translation elongation factor EFTs/EF1B dimerisation" evidence="4">
    <location>
        <begin position="15"/>
        <end position="176"/>
    </location>
</feature>
<reference evidence="5" key="1">
    <citation type="submission" date="2013-08" db="EMBL/GenBank/DDBJ databases">
        <authorList>
            <person name="Mendez C."/>
            <person name="Richter M."/>
            <person name="Ferrer M."/>
            <person name="Sanchez J."/>
        </authorList>
    </citation>
    <scope>NUCLEOTIDE SEQUENCE</scope>
</reference>
<dbReference type="SUPFAM" id="SSF54713">
    <property type="entry name" value="Elongation factor Ts (EF-Ts), dimerisation domain"/>
    <property type="match status" value="1"/>
</dbReference>
<name>T1B6M0_9ZZZZ</name>
<evidence type="ECO:0000313" key="5">
    <source>
        <dbReference type="EMBL" id="EQD48614.1"/>
    </source>
</evidence>
<dbReference type="PANTHER" id="PTHR11741:SF0">
    <property type="entry name" value="ELONGATION FACTOR TS, MITOCHONDRIAL"/>
    <property type="match status" value="1"/>
</dbReference>
<proteinExistence type="inferred from homology"/>
<dbReference type="InterPro" id="IPR001816">
    <property type="entry name" value="Transl_elong_EFTs/EF1B"/>
</dbReference>
<dbReference type="EMBL" id="AUZZ01005694">
    <property type="protein sequence ID" value="EQD48614.1"/>
    <property type="molecule type" value="Genomic_DNA"/>
</dbReference>
<dbReference type="PANTHER" id="PTHR11741">
    <property type="entry name" value="ELONGATION FACTOR TS"/>
    <property type="match status" value="1"/>
</dbReference>
<dbReference type="FunFam" id="1.10.286.20:FF:000001">
    <property type="entry name" value="Elongation factor Ts"/>
    <property type="match status" value="1"/>
</dbReference>
<dbReference type="Gene3D" id="3.30.479.20">
    <property type="entry name" value="Elongation factor Ts, dimerisation domain"/>
    <property type="match status" value="1"/>
</dbReference>
<comment type="similarity">
    <text evidence="1">Belongs to the EF-Ts family.</text>
</comment>
<reference evidence="5" key="2">
    <citation type="journal article" date="2014" name="ISME J.">
        <title>Microbial stratification in low pH oxic and suboxic macroscopic growths along an acid mine drainage.</title>
        <authorList>
            <person name="Mendez-Garcia C."/>
            <person name="Mesa V."/>
            <person name="Sprenger R.R."/>
            <person name="Richter M."/>
            <person name="Diez M.S."/>
            <person name="Solano J."/>
            <person name="Bargiela R."/>
            <person name="Golyshina O.V."/>
            <person name="Manteca A."/>
            <person name="Ramos J.L."/>
            <person name="Gallego J.R."/>
            <person name="Llorente I."/>
            <person name="Martins Dos Santos V.A."/>
            <person name="Jensen O.N."/>
            <person name="Pelaez A.I."/>
            <person name="Sanchez J."/>
            <person name="Ferrer M."/>
        </authorList>
    </citation>
    <scope>NUCLEOTIDE SEQUENCE</scope>
</reference>
<evidence type="ECO:0000259" key="4">
    <source>
        <dbReference type="Pfam" id="PF00889"/>
    </source>
</evidence>
<comment type="caution">
    <text evidence="5">The sequence shown here is derived from an EMBL/GenBank/DDBJ whole genome shotgun (WGS) entry which is preliminary data.</text>
</comment>
<gene>
    <name evidence="5" type="ORF">B2A_07915</name>
</gene>
<organism evidence="5">
    <name type="scientific">mine drainage metagenome</name>
    <dbReference type="NCBI Taxonomy" id="410659"/>
    <lineage>
        <taxon>unclassified sequences</taxon>
        <taxon>metagenomes</taxon>
        <taxon>ecological metagenomes</taxon>
    </lineage>
</organism>